<evidence type="ECO:0000256" key="2">
    <source>
        <dbReference type="ARBA" id="ARBA00008973"/>
    </source>
</evidence>
<dbReference type="RefSeq" id="WP_046329303.1">
    <property type="nucleotide sequence ID" value="NZ_CP011280.1"/>
</dbReference>
<evidence type="ECO:0000313" key="9">
    <source>
        <dbReference type="Proteomes" id="UP000033103"/>
    </source>
</evidence>
<dbReference type="InterPro" id="IPR004872">
    <property type="entry name" value="Lipoprotein_NlpA"/>
</dbReference>
<evidence type="ECO:0000256" key="3">
    <source>
        <dbReference type="ARBA" id="ARBA00022729"/>
    </source>
</evidence>
<dbReference type="STRING" id="187101.VC03_04480"/>
<evidence type="ECO:0000256" key="6">
    <source>
        <dbReference type="ARBA" id="ARBA00023288"/>
    </source>
</evidence>
<feature type="lipid moiety-binding region" description="S-diacylglycerol cysteine" evidence="7">
    <location>
        <position position="17"/>
    </location>
</feature>
<evidence type="ECO:0000256" key="4">
    <source>
        <dbReference type="ARBA" id="ARBA00023136"/>
    </source>
</evidence>
<dbReference type="Proteomes" id="UP000033103">
    <property type="component" value="Chromosome"/>
</dbReference>
<dbReference type="PATRIC" id="fig|1069640.6.peg.885"/>
<name>A0A0E3ZCL2_9FUSO</name>
<dbReference type="PANTHER" id="PTHR30429">
    <property type="entry name" value="D-METHIONINE-BINDING LIPOPROTEIN METQ"/>
    <property type="match status" value="1"/>
</dbReference>
<dbReference type="KEGG" id="sns:VC03_04480"/>
<accession>A0A0E3ZCL2</accession>
<keyword evidence="3" id="KW-0732">Signal</keyword>
<dbReference type="PANTHER" id="PTHR30429:SF0">
    <property type="entry name" value="METHIONINE-BINDING LIPOPROTEIN METQ"/>
    <property type="match status" value="1"/>
</dbReference>
<evidence type="ECO:0000313" key="8">
    <source>
        <dbReference type="EMBL" id="AKC96156.1"/>
    </source>
</evidence>
<sequence>MKKILLFILLTLTLVSCSGKKNNTLVIGVSPVPHKEIVEAVKDDLKKEGIDLKIVVFNDYVQPNLGLKDKSLDANFFQHIPYMIEFGKKNNIDLVSVGAVHLEPLKLYSDKYTDVKQLPKHAKILIPNDPTNKARALTLLKDLKDLDITPLNAEQIGPRLKEVDGAVINTNFAISSKIPQDKAILVESKDSPYANIVTVLKGRENDEKIKKLMKALRSEKVKKFIEEKYNGLIIPAF</sequence>
<dbReference type="SUPFAM" id="SSF53850">
    <property type="entry name" value="Periplasmic binding protein-like II"/>
    <property type="match status" value="1"/>
</dbReference>
<reference evidence="8 9" key="1">
    <citation type="journal article" date="2012" name="BMC Genomics">
        <title>Genomic sequence analysis and characterization of Sneathia amnii sp. nov.</title>
        <authorList>
            <consortium name="Vaginal Microbiome Consortium (additional members)"/>
            <person name="Harwich M.D.Jr."/>
            <person name="Serrano M.G."/>
            <person name="Fettweis J.M."/>
            <person name="Alves J.M."/>
            <person name="Reimers M.A."/>
            <person name="Buck G.A."/>
            <person name="Jefferson K.K."/>
        </authorList>
    </citation>
    <scope>NUCLEOTIDE SEQUENCE [LARGE SCALE GENOMIC DNA]</scope>
    <source>
        <strain evidence="8 9">SN35</strain>
    </source>
</reference>
<keyword evidence="9" id="KW-1185">Reference proteome</keyword>
<evidence type="ECO:0000256" key="1">
    <source>
        <dbReference type="ARBA" id="ARBA00004635"/>
    </source>
</evidence>
<organism evidence="8 9">
    <name type="scientific">Sneathia vaginalis</name>
    <dbReference type="NCBI Taxonomy" id="187101"/>
    <lineage>
        <taxon>Bacteria</taxon>
        <taxon>Fusobacteriati</taxon>
        <taxon>Fusobacteriota</taxon>
        <taxon>Fusobacteriia</taxon>
        <taxon>Fusobacteriales</taxon>
        <taxon>Leptotrichiaceae</taxon>
        <taxon>Sneathia</taxon>
    </lineage>
</organism>
<dbReference type="Gene3D" id="3.40.190.10">
    <property type="entry name" value="Periplasmic binding protein-like II"/>
    <property type="match status" value="4"/>
</dbReference>
<keyword evidence="5" id="KW-0564">Palmitate</keyword>
<dbReference type="PIRSF" id="PIRSF002854">
    <property type="entry name" value="MetQ"/>
    <property type="match status" value="1"/>
</dbReference>
<dbReference type="HOGENOM" id="CLU_067080_0_0_0"/>
<evidence type="ECO:0000256" key="5">
    <source>
        <dbReference type="ARBA" id="ARBA00023139"/>
    </source>
</evidence>
<proteinExistence type="inferred from homology"/>
<gene>
    <name evidence="8" type="ORF">VC03_04480</name>
</gene>
<dbReference type="GO" id="GO:0016020">
    <property type="term" value="C:membrane"/>
    <property type="evidence" value="ECO:0007669"/>
    <property type="project" value="UniProtKB-SubCell"/>
</dbReference>
<dbReference type="EMBL" id="CP011280">
    <property type="protein sequence ID" value="AKC96156.1"/>
    <property type="molecule type" value="Genomic_DNA"/>
</dbReference>
<protein>
    <submittedName>
        <fullName evidence="8">Methionine ABC transporter substrate-binding protein</fullName>
    </submittedName>
</protein>
<keyword evidence="6" id="KW-0449">Lipoprotein</keyword>
<dbReference type="PROSITE" id="PS51257">
    <property type="entry name" value="PROKAR_LIPOPROTEIN"/>
    <property type="match status" value="1"/>
</dbReference>
<dbReference type="Pfam" id="PF03180">
    <property type="entry name" value="Lipoprotein_9"/>
    <property type="match status" value="2"/>
</dbReference>
<comment type="subcellular location">
    <subcellularLocation>
        <location evidence="1">Membrane</location>
        <topology evidence="1">Lipid-anchor</topology>
    </subcellularLocation>
</comment>
<evidence type="ECO:0000256" key="7">
    <source>
        <dbReference type="PIRSR" id="PIRSR002854-1"/>
    </source>
</evidence>
<dbReference type="AlphaFoldDB" id="A0A0E3ZCL2"/>
<comment type="similarity">
    <text evidence="2">Belongs to the NlpA lipoprotein family.</text>
</comment>
<keyword evidence="4" id="KW-0472">Membrane</keyword>